<feature type="coiled-coil region" evidence="6">
    <location>
        <begin position="1"/>
        <end position="89"/>
    </location>
</feature>
<dbReference type="GO" id="GO:0006457">
    <property type="term" value="P:protein folding"/>
    <property type="evidence" value="ECO:0007669"/>
    <property type="project" value="InterPro"/>
</dbReference>
<dbReference type="Gene3D" id="2.30.22.10">
    <property type="entry name" value="Head domain of nucleotide exchange factor GrpE"/>
    <property type="match status" value="1"/>
</dbReference>
<evidence type="ECO:0000256" key="5">
    <source>
        <dbReference type="RuleBase" id="RU004478"/>
    </source>
</evidence>
<sequence length="203" mass="23541">MKKEDNKKEILEDNEEIIQEDEKIIDENVEEVINSEDIVEEEVQEESNEDELDMLRKNKDKIKKLTNEVETYKDRLIRVTAEYENFRKRTTKEKEGIYTEACSDVLKELIPVIDNLERAFVADGSIDDLKKGIEMTLKGVQGSLVKLGVEEIDASKEFDPNLHQAVMHIEDEAIEKNTVVEVFMRGYKRGEKIIRHSVVKVAN</sequence>
<evidence type="ECO:0000313" key="7">
    <source>
        <dbReference type="EMBL" id="PRR83931.1"/>
    </source>
</evidence>
<comment type="subcellular location">
    <subcellularLocation>
        <location evidence="3">Cytoplasm</location>
    </subcellularLocation>
</comment>
<dbReference type="HAMAP" id="MF_01151">
    <property type="entry name" value="GrpE"/>
    <property type="match status" value="1"/>
</dbReference>
<dbReference type="GO" id="GO:0005737">
    <property type="term" value="C:cytoplasm"/>
    <property type="evidence" value="ECO:0007669"/>
    <property type="project" value="UniProtKB-SubCell"/>
</dbReference>
<dbReference type="GO" id="GO:0000774">
    <property type="term" value="F:adenyl-nucleotide exchange factor activity"/>
    <property type="evidence" value="ECO:0007669"/>
    <property type="project" value="InterPro"/>
</dbReference>
<organism evidence="7 8">
    <name type="scientific">Clostridium vincentii</name>
    <dbReference type="NCBI Taxonomy" id="52704"/>
    <lineage>
        <taxon>Bacteria</taxon>
        <taxon>Bacillati</taxon>
        <taxon>Bacillota</taxon>
        <taxon>Clostridia</taxon>
        <taxon>Eubacteriales</taxon>
        <taxon>Clostridiaceae</taxon>
        <taxon>Clostridium</taxon>
    </lineage>
</organism>
<comment type="function">
    <text evidence="3 4">Participates actively in the response to hyperosmotic and heat shock by preventing the aggregation of stress-denatured proteins, in association with DnaK and GrpE. It is the nucleotide exchange factor for DnaK and may function as a thermosensor. Unfolded proteins bind initially to DnaJ; upon interaction with the DnaJ-bound protein, DnaK hydrolyzes its bound ATP, resulting in the formation of a stable complex. GrpE releases ADP from DnaK; ATP binding to DnaK triggers the release of the substrate protein, thus completing the reaction cycle. Several rounds of ATP-dependent interactions between DnaJ, DnaK and GrpE are required for fully efficient folding.</text>
</comment>
<dbReference type="InterPro" id="IPR000740">
    <property type="entry name" value="GrpE"/>
</dbReference>
<dbReference type="InterPro" id="IPR013805">
    <property type="entry name" value="GrpE_CC"/>
</dbReference>
<dbReference type="GO" id="GO:0042803">
    <property type="term" value="F:protein homodimerization activity"/>
    <property type="evidence" value="ECO:0007669"/>
    <property type="project" value="InterPro"/>
</dbReference>
<dbReference type="GO" id="GO:0051087">
    <property type="term" value="F:protein-folding chaperone binding"/>
    <property type="evidence" value="ECO:0007669"/>
    <property type="project" value="InterPro"/>
</dbReference>
<dbReference type="EMBL" id="PVXQ01000004">
    <property type="protein sequence ID" value="PRR83931.1"/>
    <property type="molecule type" value="Genomic_DNA"/>
</dbReference>
<gene>
    <name evidence="3" type="primary">grpE</name>
    <name evidence="7" type="ORF">CLVI_05850</name>
</gene>
<dbReference type="GO" id="GO:0051082">
    <property type="term" value="F:unfolded protein binding"/>
    <property type="evidence" value="ECO:0007669"/>
    <property type="project" value="TreeGrafter"/>
</dbReference>
<dbReference type="PANTHER" id="PTHR21237:SF23">
    <property type="entry name" value="GRPE PROTEIN HOMOLOG, MITOCHONDRIAL"/>
    <property type="match status" value="1"/>
</dbReference>
<keyword evidence="3 4" id="KW-0346">Stress response</keyword>
<evidence type="ECO:0000256" key="6">
    <source>
        <dbReference type="SAM" id="Coils"/>
    </source>
</evidence>
<dbReference type="InterPro" id="IPR009012">
    <property type="entry name" value="GrpE_head"/>
</dbReference>
<dbReference type="OrthoDB" id="9812586at2"/>
<name>A0A2T0BJ87_9CLOT</name>
<comment type="caution">
    <text evidence="7">The sequence shown here is derived from an EMBL/GenBank/DDBJ whole genome shotgun (WGS) entry which is preliminary data.</text>
</comment>
<evidence type="ECO:0000313" key="8">
    <source>
        <dbReference type="Proteomes" id="UP000239471"/>
    </source>
</evidence>
<comment type="similarity">
    <text evidence="1 3 5">Belongs to the GrpE family.</text>
</comment>
<dbReference type="PRINTS" id="PR00773">
    <property type="entry name" value="GRPEPROTEIN"/>
</dbReference>
<dbReference type="Pfam" id="PF01025">
    <property type="entry name" value="GrpE"/>
    <property type="match status" value="1"/>
</dbReference>
<evidence type="ECO:0000256" key="2">
    <source>
        <dbReference type="ARBA" id="ARBA00023186"/>
    </source>
</evidence>
<accession>A0A2T0BJ87</accession>
<reference evidence="7 8" key="1">
    <citation type="submission" date="2018-03" db="EMBL/GenBank/DDBJ databases">
        <title>Genome sequence of Clostridium vincentii DSM 10228.</title>
        <authorList>
            <person name="Poehlein A."/>
            <person name="Daniel R."/>
        </authorList>
    </citation>
    <scope>NUCLEOTIDE SEQUENCE [LARGE SCALE GENOMIC DNA]</scope>
    <source>
        <strain evidence="7 8">DSM 10228</strain>
    </source>
</reference>
<dbReference type="CDD" id="cd00446">
    <property type="entry name" value="GrpE"/>
    <property type="match status" value="1"/>
</dbReference>
<evidence type="ECO:0000256" key="3">
    <source>
        <dbReference type="HAMAP-Rule" id="MF_01151"/>
    </source>
</evidence>
<dbReference type="Proteomes" id="UP000239471">
    <property type="component" value="Unassembled WGS sequence"/>
</dbReference>
<keyword evidence="8" id="KW-1185">Reference proteome</keyword>
<proteinExistence type="inferred from homology"/>
<dbReference type="AlphaFoldDB" id="A0A2T0BJ87"/>
<comment type="subunit">
    <text evidence="3">Homodimer.</text>
</comment>
<keyword evidence="3" id="KW-0963">Cytoplasm</keyword>
<evidence type="ECO:0000256" key="1">
    <source>
        <dbReference type="ARBA" id="ARBA00009054"/>
    </source>
</evidence>
<dbReference type="NCBIfam" id="NF010757">
    <property type="entry name" value="PRK14160.1"/>
    <property type="match status" value="1"/>
</dbReference>
<dbReference type="PROSITE" id="PS01071">
    <property type="entry name" value="GRPE"/>
    <property type="match status" value="1"/>
</dbReference>
<protein>
    <recommendedName>
        <fullName evidence="3 4">Protein GrpE</fullName>
    </recommendedName>
    <alternativeName>
        <fullName evidence="3">HSP-70 cofactor</fullName>
    </alternativeName>
</protein>
<keyword evidence="2 3" id="KW-0143">Chaperone</keyword>
<keyword evidence="6" id="KW-0175">Coiled coil</keyword>
<dbReference type="Gene3D" id="3.90.20.20">
    <property type="match status" value="1"/>
</dbReference>
<dbReference type="RefSeq" id="WP_106058618.1">
    <property type="nucleotide sequence ID" value="NZ_PVXQ01000004.1"/>
</dbReference>
<evidence type="ECO:0000256" key="4">
    <source>
        <dbReference type="RuleBase" id="RU000639"/>
    </source>
</evidence>
<dbReference type="PANTHER" id="PTHR21237">
    <property type="entry name" value="GRPE PROTEIN"/>
    <property type="match status" value="1"/>
</dbReference>
<dbReference type="SUPFAM" id="SSF58014">
    <property type="entry name" value="Coiled-coil domain of nucleotide exchange factor GrpE"/>
    <property type="match status" value="1"/>
</dbReference>
<dbReference type="NCBIfam" id="NF010738">
    <property type="entry name" value="PRK14140.1"/>
    <property type="match status" value="1"/>
</dbReference>
<dbReference type="SUPFAM" id="SSF51064">
    <property type="entry name" value="Head domain of nucleotide exchange factor GrpE"/>
    <property type="match status" value="1"/>
</dbReference>